<reference evidence="9" key="1">
    <citation type="submission" date="2017-09" db="EMBL/GenBank/DDBJ databases">
        <authorList>
            <person name="Varghese N."/>
            <person name="Submissions S."/>
        </authorList>
    </citation>
    <scope>NUCLEOTIDE SEQUENCE [LARGE SCALE GENOMIC DNA]</scope>
    <source>
        <strain evidence="9">MSL47</strain>
    </source>
</reference>
<dbReference type="InterPro" id="IPR036852">
    <property type="entry name" value="Peptidase_S8/S53_dom_sf"/>
</dbReference>
<dbReference type="InterPro" id="IPR050131">
    <property type="entry name" value="Peptidase_S8_subtilisin-like"/>
</dbReference>
<evidence type="ECO:0000313" key="9">
    <source>
        <dbReference type="Proteomes" id="UP000219573"/>
    </source>
</evidence>
<name>A0A285IB33_9FIRM</name>
<dbReference type="EMBL" id="OBDZ01000036">
    <property type="protein sequence ID" value="SNY44997.1"/>
    <property type="molecule type" value="Genomic_DNA"/>
</dbReference>
<dbReference type="AlphaFoldDB" id="A0A285IB33"/>
<feature type="active site" description="Charge relay system" evidence="5">
    <location>
        <position position="306"/>
    </location>
</feature>
<feature type="signal peptide" evidence="6">
    <location>
        <begin position="1"/>
        <end position="24"/>
    </location>
</feature>
<gene>
    <name evidence="8" type="ORF">SAMN06265827_13624</name>
</gene>
<dbReference type="Pfam" id="PF00082">
    <property type="entry name" value="Peptidase_S8"/>
    <property type="match status" value="1"/>
</dbReference>
<protein>
    <submittedName>
        <fullName evidence="8">Serine protease, subtilisin family</fullName>
    </submittedName>
</protein>
<keyword evidence="6" id="KW-0732">Signal</keyword>
<accession>A0A285IB33</accession>
<proteinExistence type="inferred from homology"/>
<dbReference type="Gene3D" id="3.40.50.200">
    <property type="entry name" value="Peptidase S8/S53 domain"/>
    <property type="match status" value="1"/>
</dbReference>
<dbReference type="SUPFAM" id="SSF52743">
    <property type="entry name" value="Subtilisin-like"/>
    <property type="match status" value="1"/>
</dbReference>
<dbReference type="GO" id="GO:0006508">
    <property type="term" value="P:proteolysis"/>
    <property type="evidence" value="ECO:0007669"/>
    <property type="project" value="UniProtKB-KW"/>
</dbReference>
<dbReference type="PRINTS" id="PR00723">
    <property type="entry name" value="SUBTILISIN"/>
</dbReference>
<dbReference type="InterPro" id="IPR023827">
    <property type="entry name" value="Peptidase_S8_Asp-AS"/>
</dbReference>
<evidence type="ECO:0000256" key="5">
    <source>
        <dbReference type="PROSITE-ProRule" id="PRU01240"/>
    </source>
</evidence>
<evidence type="ECO:0000256" key="6">
    <source>
        <dbReference type="SAM" id="SignalP"/>
    </source>
</evidence>
<dbReference type="InterPro" id="IPR015500">
    <property type="entry name" value="Peptidase_S8_subtilisin-rel"/>
</dbReference>
<evidence type="ECO:0000256" key="3">
    <source>
        <dbReference type="ARBA" id="ARBA00022801"/>
    </source>
</evidence>
<feature type="active site" description="Charge relay system" evidence="5">
    <location>
        <position position="458"/>
    </location>
</feature>
<dbReference type="InterPro" id="IPR000209">
    <property type="entry name" value="Peptidase_S8/S53_dom"/>
</dbReference>
<sequence length="608" mass="66835">MQKKKVILLLISLVMLLTSCSSSGGSGSKDQSNAKPIINEVMGFLEEIDLGESLSLEIIATDADNDKLSYAFVIAKGEGDIVANGNKAKVTPSQVGELAVKIMVEDGKDNTIKTVTTNVNAPPFDIELNGTVKEAMVGDNIEIEVLSDTNNLSYEYYVVKGEGEITSNDNKAIITPKSIGDLEVKVVASNGSGEASKSFVMKVFGEVNVVGNIGFELPNMERLENPKTQYSAGKFNYPFPLVQIGVDNLREYNQYMLDNLETIRVGVIDSGVNYEHPYLSKVNVELSKKFRQDYYGDEDILDMNYHGTAMTGLIGADFNSDNNFVGVAPNVELVALKTSDTSYDTANALDFVVDNNIDIVNMSFIHVYFNEQLQNSVQNASVNGVIMNSAIGNQGVNDAGYPAKYDETFAIGGIDRFYNYADTNYCDKVDFVVAGSSYLSTHHDLREGELYTITGESSGATAIFTGITALIKGKYPNISQSEMKELLKRYSFDLGTKGYDEQFGWGMPHLYTLMNKVLDKEVKVFVAKKDNNNLEVLGNPKNYSLSVFTNLSNQINYEFNFVSDAPNHSVFAWIDVNEDGQINAGDYLGESSNGDLKIDVTKQDYNLM</sequence>
<keyword evidence="9" id="KW-1185">Reference proteome</keyword>
<dbReference type="Proteomes" id="UP000219573">
    <property type="component" value="Unassembled WGS sequence"/>
</dbReference>
<dbReference type="PROSITE" id="PS51892">
    <property type="entry name" value="SUBTILASE"/>
    <property type="match status" value="1"/>
</dbReference>
<keyword evidence="4 5" id="KW-0720">Serine protease</keyword>
<evidence type="ECO:0000256" key="1">
    <source>
        <dbReference type="ARBA" id="ARBA00011073"/>
    </source>
</evidence>
<comment type="similarity">
    <text evidence="1 5">Belongs to the peptidase S8 family.</text>
</comment>
<keyword evidence="2 5" id="KW-0645">Protease</keyword>
<dbReference type="PROSITE" id="PS51257">
    <property type="entry name" value="PROKAR_LIPOPROTEIN"/>
    <property type="match status" value="1"/>
</dbReference>
<evidence type="ECO:0000259" key="7">
    <source>
        <dbReference type="Pfam" id="PF00082"/>
    </source>
</evidence>
<dbReference type="PANTHER" id="PTHR43806:SF11">
    <property type="entry name" value="CEREVISIN-RELATED"/>
    <property type="match status" value="1"/>
</dbReference>
<dbReference type="GO" id="GO:0004252">
    <property type="term" value="F:serine-type endopeptidase activity"/>
    <property type="evidence" value="ECO:0007669"/>
    <property type="project" value="UniProtKB-UniRule"/>
</dbReference>
<evidence type="ECO:0000256" key="4">
    <source>
        <dbReference type="ARBA" id="ARBA00022825"/>
    </source>
</evidence>
<organism evidence="8 9">
    <name type="scientific">Orenia metallireducens</name>
    <dbReference type="NCBI Taxonomy" id="1413210"/>
    <lineage>
        <taxon>Bacteria</taxon>
        <taxon>Bacillati</taxon>
        <taxon>Bacillota</taxon>
        <taxon>Clostridia</taxon>
        <taxon>Halanaerobiales</taxon>
        <taxon>Halobacteroidaceae</taxon>
        <taxon>Orenia</taxon>
    </lineage>
</organism>
<keyword evidence="3 5" id="KW-0378">Hydrolase</keyword>
<feature type="active site" description="Charge relay system" evidence="5">
    <location>
        <position position="269"/>
    </location>
</feature>
<dbReference type="PROSITE" id="PS00136">
    <property type="entry name" value="SUBTILASE_ASP"/>
    <property type="match status" value="1"/>
</dbReference>
<evidence type="ECO:0000313" key="8">
    <source>
        <dbReference type="EMBL" id="SNY44997.1"/>
    </source>
</evidence>
<dbReference type="CDD" id="cd00306">
    <property type="entry name" value="Peptidases_S8_S53"/>
    <property type="match status" value="1"/>
</dbReference>
<feature type="domain" description="Peptidase S8/S53" evidence="7">
    <location>
        <begin position="263"/>
        <end position="506"/>
    </location>
</feature>
<dbReference type="PANTHER" id="PTHR43806">
    <property type="entry name" value="PEPTIDASE S8"/>
    <property type="match status" value="1"/>
</dbReference>
<feature type="chain" id="PRO_5039531593" evidence="6">
    <location>
        <begin position="25"/>
        <end position="608"/>
    </location>
</feature>
<evidence type="ECO:0000256" key="2">
    <source>
        <dbReference type="ARBA" id="ARBA00022670"/>
    </source>
</evidence>
<dbReference type="RefSeq" id="WP_172431997.1">
    <property type="nucleotide sequence ID" value="NZ_OBDZ01000036.1"/>
</dbReference>